<keyword evidence="1" id="KW-1133">Transmembrane helix</keyword>
<evidence type="ECO:0008006" key="6">
    <source>
        <dbReference type="Google" id="ProtNLM"/>
    </source>
</evidence>
<dbReference type="EMBL" id="JARPUR010000003">
    <property type="protein sequence ID" value="KAK4879748.1"/>
    <property type="molecule type" value="Genomic_DNA"/>
</dbReference>
<dbReference type="Proteomes" id="UP001353858">
    <property type="component" value="Unassembled WGS sequence"/>
</dbReference>
<dbReference type="Pfam" id="PF16040">
    <property type="entry name" value="APD1-4_N"/>
    <property type="match status" value="1"/>
</dbReference>
<accession>A0AAN7SP20</accession>
<feature type="transmembrane region" description="Helical" evidence="1">
    <location>
        <begin position="33"/>
        <end position="54"/>
    </location>
</feature>
<name>A0AAN7SP20_9COLE</name>
<protein>
    <recommendedName>
        <fullName evidence="6">E3 ubiquitin-protein ligase APD1-4 middle domain-containing protein</fullName>
    </recommendedName>
</protein>
<sequence>MSTKEKITYYRGNKYTSINGLDKIGSMHGIKRVIIFCIMTTILPTILIITPLYLRHIVFADVPYAMAESDVVEIKNGISSIFCSAHSLQMNLNFNAVQLNTTPVISTERKHIRLKKSMTLPDDTLEYWGFYLLKGATVNLKVCSRYEGSRILVVRGERNLRTCGLMDRNYPKFGAKMDREYKQVKVMFESALDTENKTTTAKNDVFADVRHNEIILSTVLDNNLGVEDNNDEVSTYDSLTEKLLHELQIDDSEAALKRSKRDTGHLLDTKIEHGGNAINFTESESDESSASSFETNLLKCYNGQILLTEAFPPSHLCTGIHYLENGDRMETIHSIVSDGYYYYIFYSDNDFVINDIFAIFDIHKPTLAYPNISETKFCTNKTECKFSLPFWTDETVIVEVPMKGGIVHEQNDTILISTCHPRMSIYIIFPIAILFLILGCAFI</sequence>
<organism evidence="4 5">
    <name type="scientific">Aquatica leii</name>
    <dbReference type="NCBI Taxonomy" id="1421715"/>
    <lineage>
        <taxon>Eukaryota</taxon>
        <taxon>Metazoa</taxon>
        <taxon>Ecdysozoa</taxon>
        <taxon>Arthropoda</taxon>
        <taxon>Hexapoda</taxon>
        <taxon>Insecta</taxon>
        <taxon>Pterygota</taxon>
        <taxon>Neoptera</taxon>
        <taxon>Endopterygota</taxon>
        <taxon>Coleoptera</taxon>
        <taxon>Polyphaga</taxon>
        <taxon>Elateriformia</taxon>
        <taxon>Elateroidea</taxon>
        <taxon>Lampyridae</taxon>
        <taxon>Luciolinae</taxon>
        <taxon>Aquatica</taxon>
    </lineage>
</organism>
<evidence type="ECO:0000259" key="3">
    <source>
        <dbReference type="Pfam" id="PF16041"/>
    </source>
</evidence>
<dbReference type="InterPro" id="IPR032010">
    <property type="entry name" value="APD1-4_M"/>
</dbReference>
<feature type="domain" description="E3 ubiquitin-protein ligase APD1-4 N-terminal" evidence="2">
    <location>
        <begin position="91"/>
        <end position="160"/>
    </location>
</feature>
<keyword evidence="5" id="KW-1185">Reference proteome</keyword>
<feature type="transmembrane region" description="Helical" evidence="1">
    <location>
        <begin position="423"/>
        <end position="442"/>
    </location>
</feature>
<feature type="domain" description="E3 ubiquitin-protein ligase APD1-4 middle" evidence="3">
    <location>
        <begin position="333"/>
        <end position="440"/>
    </location>
</feature>
<evidence type="ECO:0000256" key="1">
    <source>
        <dbReference type="SAM" id="Phobius"/>
    </source>
</evidence>
<dbReference type="Pfam" id="PF16041">
    <property type="entry name" value="APD1-4_M"/>
    <property type="match status" value="1"/>
</dbReference>
<dbReference type="AlphaFoldDB" id="A0AAN7SP20"/>
<dbReference type="InterPro" id="IPR032008">
    <property type="entry name" value="APD1-4_N"/>
</dbReference>
<keyword evidence="1" id="KW-0472">Membrane</keyword>
<comment type="caution">
    <text evidence="4">The sequence shown here is derived from an EMBL/GenBank/DDBJ whole genome shotgun (WGS) entry which is preliminary data.</text>
</comment>
<evidence type="ECO:0000259" key="2">
    <source>
        <dbReference type="Pfam" id="PF16040"/>
    </source>
</evidence>
<reference evidence="5" key="1">
    <citation type="submission" date="2023-01" db="EMBL/GenBank/DDBJ databases">
        <title>Key to firefly adult light organ development and bioluminescence: homeobox transcription factors regulate luciferase expression and transportation to peroxisome.</title>
        <authorList>
            <person name="Fu X."/>
        </authorList>
    </citation>
    <scope>NUCLEOTIDE SEQUENCE [LARGE SCALE GENOMIC DNA]</scope>
</reference>
<keyword evidence="1" id="KW-0812">Transmembrane</keyword>
<dbReference type="PANTHER" id="PTHR39077:SF2">
    <property type="entry name" value="E3 UBIQUITIN-PROTEIN LIGASE APD1-4 MIDDLE DOMAIN-CONTAINING PROTEIN"/>
    <property type="match status" value="1"/>
</dbReference>
<evidence type="ECO:0000313" key="5">
    <source>
        <dbReference type="Proteomes" id="UP001353858"/>
    </source>
</evidence>
<gene>
    <name evidence="4" type="ORF">RN001_007894</name>
</gene>
<dbReference type="PANTHER" id="PTHR39077">
    <property type="entry name" value="DUF4793 DOMAIN-CONTAINING PROTEIN"/>
    <property type="match status" value="1"/>
</dbReference>
<evidence type="ECO:0000313" key="4">
    <source>
        <dbReference type="EMBL" id="KAK4879748.1"/>
    </source>
</evidence>
<proteinExistence type="predicted"/>